<dbReference type="Proteomes" id="UP000594903">
    <property type="component" value="Chromosome"/>
</dbReference>
<dbReference type="STRING" id="1122619.GCA_000373745_02004"/>
<evidence type="ECO:0000313" key="3">
    <source>
        <dbReference type="EMBL" id="SUA50606.1"/>
    </source>
</evidence>
<dbReference type="RefSeq" id="WP_018575185.1">
    <property type="nucleotide sequence ID" value="NZ_CP065725.1"/>
</dbReference>
<keyword evidence="5" id="KW-1185">Reference proteome</keyword>
<organism evidence="3 4">
    <name type="scientific">Oligella ureolytica</name>
    <dbReference type="NCBI Taxonomy" id="90244"/>
    <lineage>
        <taxon>Bacteria</taxon>
        <taxon>Pseudomonadati</taxon>
        <taxon>Pseudomonadota</taxon>
        <taxon>Betaproteobacteria</taxon>
        <taxon>Burkholderiales</taxon>
        <taxon>Alcaligenaceae</taxon>
        <taxon>Oligella</taxon>
    </lineage>
</organism>
<reference evidence="2 5" key="2">
    <citation type="submission" date="2020-12" db="EMBL/GenBank/DDBJ databases">
        <title>FDA dAtabase for Regulatory Grade micrObial Sequences (FDA-ARGOS): Supporting development and validation of Infectious Disease Dx tests.</title>
        <authorList>
            <person name="Sproer C."/>
            <person name="Gronow S."/>
            <person name="Severitt S."/>
            <person name="Schroder I."/>
            <person name="Tallon L."/>
            <person name="Sadzewicz L."/>
            <person name="Zhao X."/>
            <person name="Boylan J."/>
            <person name="Ott S."/>
            <person name="Bowen H."/>
            <person name="Vavikolanu K."/>
            <person name="Mehta A."/>
            <person name="Aluvathingal J."/>
            <person name="Nadendla S."/>
            <person name="Lowell S."/>
            <person name="Myers T."/>
            <person name="Yan Y."/>
            <person name="Sichtig H."/>
        </authorList>
    </citation>
    <scope>NUCLEOTIDE SEQUENCE [LARGE SCALE GENOMIC DNA]</scope>
    <source>
        <strain evidence="2 5">FDAARGOS_872</strain>
    </source>
</reference>
<feature type="signal peptide" evidence="1">
    <location>
        <begin position="1"/>
        <end position="23"/>
    </location>
</feature>
<feature type="chain" id="PRO_5016640654" evidence="1">
    <location>
        <begin position="24"/>
        <end position="194"/>
    </location>
</feature>
<dbReference type="EMBL" id="CP065725">
    <property type="protein sequence ID" value="QPT40286.1"/>
    <property type="molecule type" value="Genomic_DNA"/>
</dbReference>
<proteinExistence type="predicted"/>
<dbReference type="OrthoDB" id="8685749at2"/>
<reference evidence="3 4" key="1">
    <citation type="submission" date="2018-06" db="EMBL/GenBank/DDBJ databases">
        <authorList>
            <consortium name="Pathogen Informatics"/>
            <person name="Doyle S."/>
        </authorList>
    </citation>
    <scope>NUCLEOTIDE SEQUENCE [LARGE SCALE GENOMIC DNA]</scope>
    <source>
        <strain evidence="3 4">NCTC11997</strain>
    </source>
</reference>
<evidence type="ECO:0000313" key="4">
    <source>
        <dbReference type="Proteomes" id="UP000254603"/>
    </source>
</evidence>
<dbReference type="EMBL" id="UGSB01000001">
    <property type="protein sequence ID" value="SUA50606.1"/>
    <property type="molecule type" value="Genomic_DNA"/>
</dbReference>
<accession>A0A378XAY2</accession>
<gene>
    <name evidence="2" type="ORF">I6G29_01235</name>
    <name evidence="3" type="ORF">NCTC11997_00288</name>
</gene>
<evidence type="ECO:0000313" key="2">
    <source>
        <dbReference type="EMBL" id="QPT40286.1"/>
    </source>
</evidence>
<dbReference type="AlphaFoldDB" id="A0A378XAY2"/>
<keyword evidence="1" id="KW-0732">Signal</keyword>
<dbReference type="Proteomes" id="UP000254603">
    <property type="component" value="Unassembled WGS sequence"/>
</dbReference>
<protein>
    <submittedName>
        <fullName evidence="3">Uncharacterized protein</fullName>
    </submittedName>
</protein>
<sequence>MLFKQLSRALLVASLSLPVIVQADTKSVESQKSFGQGVKENPIMGFITSKHGDLWMQEVHSQPEDGSLSISYNNDQQTHTTSVSAKKIPTGMEPALARTELTKAIAVALDNGNEEPVQERRFTTDAGHEVNCAGVIREDKRASSELCMVVFENYYIQANMVWPLGDDVAEDKAFSRADAFVGVVMDRFGEYPEI</sequence>
<evidence type="ECO:0000256" key="1">
    <source>
        <dbReference type="SAM" id="SignalP"/>
    </source>
</evidence>
<evidence type="ECO:0000313" key="5">
    <source>
        <dbReference type="Proteomes" id="UP000594903"/>
    </source>
</evidence>
<name>A0A378XAY2_9BURK</name>